<keyword evidence="3" id="KW-0804">Transcription</keyword>
<dbReference type="EMBL" id="JAXAVX010000003">
    <property type="protein sequence ID" value="MDX8151519.1"/>
    <property type="molecule type" value="Genomic_DNA"/>
</dbReference>
<proteinExistence type="predicted"/>
<evidence type="ECO:0000313" key="7">
    <source>
        <dbReference type="EMBL" id="MDX8151519.1"/>
    </source>
</evidence>
<dbReference type="PANTHER" id="PTHR30055:SF234">
    <property type="entry name" value="HTH-TYPE TRANSCRIPTIONAL REGULATOR BETI"/>
    <property type="match status" value="1"/>
</dbReference>
<sequence length="241" mass="26876">MAPRPRPPARRRRPAPRLPPEERREQLLDTTLLLVTSEQSFDSVSMEAVARAAGVTKPVVYDFFANRAELLAALLEREEQRTLAELAEAIPSPPWMDTDPDDVLVTALETFFRAVQGNPSRWLLILHPAEGAPPEIRSKVVEIREGVVQLGRELLTIGLAVRRSPDDIDVDLLTRLVIGNAEEGARLMLVHPDRYSPDRLLTFTRWLMAQVPREAPYPTSMSKAMAEMESAAAAPADDRDA</sequence>
<evidence type="ECO:0000259" key="6">
    <source>
        <dbReference type="PROSITE" id="PS50977"/>
    </source>
</evidence>
<evidence type="ECO:0000256" key="3">
    <source>
        <dbReference type="ARBA" id="ARBA00023163"/>
    </source>
</evidence>
<dbReference type="Proteomes" id="UP001277761">
    <property type="component" value="Unassembled WGS sequence"/>
</dbReference>
<evidence type="ECO:0000256" key="4">
    <source>
        <dbReference type="PROSITE-ProRule" id="PRU00335"/>
    </source>
</evidence>
<keyword evidence="2 4" id="KW-0238">DNA-binding</keyword>
<organism evidence="7 8">
    <name type="scientific">Patulibacter brassicae</name>
    <dbReference type="NCBI Taxonomy" id="1705717"/>
    <lineage>
        <taxon>Bacteria</taxon>
        <taxon>Bacillati</taxon>
        <taxon>Actinomycetota</taxon>
        <taxon>Thermoleophilia</taxon>
        <taxon>Solirubrobacterales</taxon>
        <taxon>Patulibacteraceae</taxon>
        <taxon>Patulibacter</taxon>
    </lineage>
</organism>
<evidence type="ECO:0000313" key="8">
    <source>
        <dbReference type="Proteomes" id="UP001277761"/>
    </source>
</evidence>
<dbReference type="InterPro" id="IPR050109">
    <property type="entry name" value="HTH-type_TetR-like_transc_reg"/>
</dbReference>
<gene>
    <name evidence="7" type="ORF">SK069_07955</name>
</gene>
<accession>A0ABU4VKA9</accession>
<feature type="DNA-binding region" description="H-T-H motif" evidence="4">
    <location>
        <begin position="45"/>
        <end position="64"/>
    </location>
</feature>
<evidence type="ECO:0000256" key="1">
    <source>
        <dbReference type="ARBA" id="ARBA00023015"/>
    </source>
</evidence>
<dbReference type="Pfam" id="PF00440">
    <property type="entry name" value="TetR_N"/>
    <property type="match status" value="1"/>
</dbReference>
<dbReference type="RefSeq" id="WP_319953675.1">
    <property type="nucleotide sequence ID" value="NZ_JAXAVX010000003.1"/>
</dbReference>
<dbReference type="InterPro" id="IPR036271">
    <property type="entry name" value="Tet_transcr_reg_TetR-rel_C_sf"/>
</dbReference>
<dbReference type="PROSITE" id="PS50977">
    <property type="entry name" value="HTH_TETR_2"/>
    <property type="match status" value="1"/>
</dbReference>
<evidence type="ECO:0000256" key="2">
    <source>
        <dbReference type="ARBA" id="ARBA00023125"/>
    </source>
</evidence>
<comment type="caution">
    <text evidence="7">The sequence shown here is derived from an EMBL/GenBank/DDBJ whole genome shotgun (WGS) entry which is preliminary data.</text>
</comment>
<keyword evidence="1" id="KW-0805">Transcription regulation</keyword>
<keyword evidence="8" id="KW-1185">Reference proteome</keyword>
<protein>
    <submittedName>
        <fullName evidence="7">TetR family transcriptional regulator</fullName>
    </submittedName>
</protein>
<name>A0ABU4VKA9_9ACTN</name>
<reference evidence="7 8" key="1">
    <citation type="submission" date="2023-11" db="EMBL/GenBank/DDBJ databases">
        <authorList>
            <person name="Xu M."/>
            <person name="Jiang T."/>
        </authorList>
    </citation>
    <scope>NUCLEOTIDE SEQUENCE [LARGE SCALE GENOMIC DNA]</scope>
    <source>
        <strain evidence="7 8">SD</strain>
    </source>
</reference>
<dbReference type="InterPro" id="IPR001647">
    <property type="entry name" value="HTH_TetR"/>
</dbReference>
<dbReference type="SUPFAM" id="SSF48498">
    <property type="entry name" value="Tetracyclin repressor-like, C-terminal domain"/>
    <property type="match status" value="1"/>
</dbReference>
<feature type="region of interest" description="Disordered" evidence="5">
    <location>
        <begin position="1"/>
        <end position="23"/>
    </location>
</feature>
<dbReference type="PANTHER" id="PTHR30055">
    <property type="entry name" value="HTH-TYPE TRANSCRIPTIONAL REGULATOR RUTR"/>
    <property type="match status" value="1"/>
</dbReference>
<evidence type="ECO:0000256" key="5">
    <source>
        <dbReference type="SAM" id="MobiDB-lite"/>
    </source>
</evidence>
<feature type="domain" description="HTH tetR-type" evidence="6">
    <location>
        <begin position="21"/>
        <end position="82"/>
    </location>
</feature>
<dbReference type="SUPFAM" id="SSF46689">
    <property type="entry name" value="Homeodomain-like"/>
    <property type="match status" value="1"/>
</dbReference>
<dbReference type="Gene3D" id="1.10.357.10">
    <property type="entry name" value="Tetracycline Repressor, domain 2"/>
    <property type="match status" value="1"/>
</dbReference>
<dbReference type="InterPro" id="IPR009057">
    <property type="entry name" value="Homeodomain-like_sf"/>
</dbReference>